<dbReference type="GO" id="GO:0008726">
    <property type="term" value="F:alkanesulfonate monooxygenase activity"/>
    <property type="evidence" value="ECO:0007669"/>
    <property type="project" value="TreeGrafter"/>
</dbReference>
<accession>A0A6J7J3J9</accession>
<dbReference type="Gene3D" id="3.20.20.30">
    <property type="entry name" value="Luciferase-like domain"/>
    <property type="match status" value="1"/>
</dbReference>
<dbReference type="InterPro" id="IPR050172">
    <property type="entry name" value="SsuD_RutA_monooxygenase"/>
</dbReference>
<dbReference type="InterPro" id="IPR019921">
    <property type="entry name" value="Lucif-like_OxRdtase_Rv2161c"/>
</dbReference>
<organism evidence="7">
    <name type="scientific">freshwater metagenome</name>
    <dbReference type="NCBI Taxonomy" id="449393"/>
    <lineage>
        <taxon>unclassified sequences</taxon>
        <taxon>metagenomes</taxon>
        <taxon>ecological metagenomes</taxon>
    </lineage>
</organism>
<evidence type="ECO:0000256" key="4">
    <source>
        <dbReference type="ARBA" id="ARBA00023033"/>
    </source>
</evidence>
<evidence type="ECO:0000259" key="5">
    <source>
        <dbReference type="Pfam" id="PF00296"/>
    </source>
</evidence>
<dbReference type="EMBL" id="CAEZYR010000134">
    <property type="protein sequence ID" value="CAB4765059.1"/>
    <property type="molecule type" value="Genomic_DNA"/>
</dbReference>
<dbReference type="EMBL" id="CAFBOS010000127">
    <property type="protein sequence ID" value="CAB5005305.1"/>
    <property type="molecule type" value="Genomic_DNA"/>
</dbReference>
<dbReference type="Pfam" id="PF00296">
    <property type="entry name" value="Bac_luciferase"/>
    <property type="match status" value="1"/>
</dbReference>
<evidence type="ECO:0000313" key="6">
    <source>
        <dbReference type="EMBL" id="CAB4765059.1"/>
    </source>
</evidence>
<evidence type="ECO:0000256" key="3">
    <source>
        <dbReference type="ARBA" id="ARBA00023002"/>
    </source>
</evidence>
<name>A0A6J7J3J9_9ZZZZ</name>
<dbReference type="EMBL" id="CAFBMH010000195">
    <property type="protein sequence ID" value="CAB4937689.1"/>
    <property type="molecule type" value="Genomic_DNA"/>
</dbReference>
<dbReference type="InterPro" id="IPR011251">
    <property type="entry name" value="Luciferase-like_dom"/>
</dbReference>
<evidence type="ECO:0000256" key="2">
    <source>
        <dbReference type="ARBA" id="ARBA00022643"/>
    </source>
</evidence>
<evidence type="ECO:0000313" key="8">
    <source>
        <dbReference type="EMBL" id="CAB5005305.1"/>
    </source>
</evidence>
<dbReference type="PANTHER" id="PTHR42847">
    <property type="entry name" value="ALKANESULFONATE MONOOXYGENASE"/>
    <property type="match status" value="1"/>
</dbReference>
<dbReference type="AlphaFoldDB" id="A0A6J7J3J9"/>
<dbReference type="PANTHER" id="PTHR42847:SF4">
    <property type="entry name" value="ALKANESULFONATE MONOOXYGENASE-RELATED"/>
    <property type="match status" value="1"/>
</dbReference>
<gene>
    <name evidence="6" type="ORF">UFOPK2754_02701</name>
    <name evidence="7" type="ORF">UFOPK3543_03049</name>
    <name evidence="8" type="ORF">UFOPK3967_01926</name>
</gene>
<evidence type="ECO:0000256" key="1">
    <source>
        <dbReference type="ARBA" id="ARBA00022630"/>
    </source>
</evidence>
<feature type="domain" description="Luciferase-like" evidence="5">
    <location>
        <begin position="28"/>
        <end position="218"/>
    </location>
</feature>
<dbReference type="NCBIfam" id="TIGR03619">
    <property type="entry name" value="F420_Rv2161c"/>
    <property type="match status" value="1"/>
</dbReference>
<evidence type="ECO:0000313" key="7">
    <source>
        <dbReference type="EMBL" id="CAB4937689.1"/>
    </source>
</evidence>
<keyword evidence="3" id="KW-0560">Oxidoreductase</keyword>
<reference evidence="7" key="1">
    <citation type="submission" date="2020-05" db="EMBL/GenBank/DDBJ databases">
        <authorList>
            <person name="Chiriac C."/>
            <person name="Salcher M."/>
            <person name="Ghai R."/>
            <person name="Kavagutti S V."/>
        </authorList>
    </citation>
    <scope>NUCLEOTIDE SEQUENCE</scope>
</reference>
<sequence>MRDGGPTMKYLFQYPEPTGIDRDLLDGGEIIDVAVNVERSGWDGFAFTEHPAPGVRWLTQGGGHQTLDPFVALGAAAAVTSRITLLTYLAVMPYRNPLLLAKAATTVDRVSHGRFVLGVGTGYLKSEFFALGVDFDERNALFDEALDVLPLHWSGEPFSYKGLHFDARDIIGRPTPTNRSIPIWIGGNSQLTRRRVAQRAQGWMPMSGPPELATTARTAHLATLDDIAGAIRELRDAAGERASGIDIMIVYTDPSILDAKPDVERHRETLAQIAGTGASWVSFAFDITSASHTADFIEGFGETYLGSHRL</sequence>
<protein>
    <submittedName>
        <fullName evidence="7">Unannotated protein</fullName>
    </submittedName>
</protein>
<dbReference type="GO" id="GO:0046306">
    <property type="term" value="P:alkanesulfonate catabolic process"/>
    <property type="evidence" value="ECO:0007669"/>
    <property type="project" value="TreeGrafter"/>
</dbReference>
<dbReference type="InterPro" id="IPR036661">
    <property type="entry name" value="Luciferase-like_sf"/>
</dbReference>
<keyword evidence="2" id="KW-0288">FMN</keyword>
<dbReference type="SUPFAM" id="SSF51679">
    <property type="entry name" value="Bacterial luciferase-like"/>
    <property type="match status" value="1"/>
</dbReference>
<proteinExistence type="predicted"/>
<keyword evidence="4" id="KW-0503">Monooxygenase</keyword>
<keyword evidence="1" id="KW-0285">Flavoprotein</keyword>